<evidence type="ECO:0000256" key="1">
    <source>
        <dbReference type="SAM" id="Phobius"/>
    </source>
</evidence>
<protein>
    <recommendedName>
        <fullName evidence="2">Type II secretion system protein GspB C-terminal domain-containing protein</fullName>
    </recommendedName>
</protein>
<keyword evidence="1" id="KW-0472">Membrane</keyword>
<organism evidence="3 4">
    <name type="scientific">Pseudohalioglobus sediminis</name>
    <dbReference type="NCBI Taxonomy" id="2606449"/>
    <lineage>
        <taxon>Bacteria</taxon>
        <taxon>Pseudomonadati</taxon>
        <taxon>Pseudomonadota</taxon>
        <taxon>Gammaproteobacteria</taxon>
        <taxon>Cellvibrionales</taxon>
        <taxon>Halieaceae</taxon>
        <taxon>Pseudohalioglobus</taxon>
    </lineage>
</organism>
<keyword evidence="1" id="KW-0812">Transmembrane</keyword>
<keyword evidence="4" id="KW-1185">Reference proteome</keyword>
<sequence length="292" mass="30795">MSLILDALNRSRDDNSGMPDLATRHDYASGTPGRRWLVFVLSVALIGCLLLILWLFWDRGQEQPPAQANVSLPATVGAQPAAQQPPPQEQAITQAPVTVAAEPAPAQPAVAVQSVVVDSPEATADSAAASATEAGADPVADPAVSALYTSQPDAVAQAPAASTAPARVLPAETAPAAAPQRAPAQEQAVDIEQMVRKAESELADARLEEHPAPFVSELSQQTKDNIPSVYYQRHEYSGQAGQSRVVLNGKTLQKGGSPAAGMRVEEILSDSVVLDYRGTQFRLRALNSWVNL</sequence>
<dbReference type="Pfam" id="PF16537">
    <property type="entry name" value="T2SSB"/>
    <property type="match status" value="1"/>
</dbReference>
<comment type="caution">
    <text evidence="3">The sequence shown here is derived from an EMBL/GenBank/DDBJ whole genome shotgun (WGS) entry which is preliminary data.</text>
</comment>
<evidence type="ECO:0000313" key="4">
    <source>
        <dbReference type="Proteomes" id="UP000323708"/>
    </source>
</evidence>
<feature type="domain" description="Type II secretion system protein GspB C-terminal" evidence="2">
    <location>
        <begin position="226"/>
        <end position="285"/>
    </location>
</feature>
<dbReference type="AlphaFoldDB" id="A0A5B0X742"/>
<feature type="transmembrane region" description="Helical" evidence="1">
    <location>
        <begin position="36"/>
        <end position="57"/>
    </location>
</feature>
<dbReference type="EMBL" id="VTUX01000001">
    <property type="protein sequence ID" value="KAA1194277.1"/>
    <property type="molecule type" value="Genomic_DNA"/>
</dbReference>
<evidence type="ECO:0000259" key="2">
    <source>
        <dbReference type="Pfam" id="PF16537"/>
    </source>
</evidence>
<evidence type="ECO:0000313" key="3">
    <source>
        <dbReference type="EMBL" id="KAA1194277.1"/>
    </source>
</evidence>
<name>A0A5B0X742_9GAMM</name>
<proteinExistence type="predicted"/>
<accession>A0A5B0X742</accession>
<dbReference type="GO" id="GO:0015627">
    <property type="term" value="C:type II protein secretion system complex"/>
    <property type="evidence" value="ECO:0007669"/>
    <property type="project" value="InterPro"/>
</dbReference>
<dbReference type="RefSeq" id="WP_149609746.1">
    <property type="nucleotide sequence ID" value="NZ_VTUX01000001.1"/>
</dbReference>
<reference evidence="3 4" key="1">
    <citation type="submission" date="2019-09" db="EMBL/GenBank/DDBJ databases">
        <authorList>
            <person name="Chen X.-Y."/>
        </authorList>
    </citation>
    <scope>NUCLEOTIDE SEQUENCE [LARGE SCALE GENOMIC DNA]</scope>
    <source>
        <strain evidence="3 4">NY5</strain>
    </source>
</reference>
<dbReference type="InterPro" id="IPR032389">
    <property type="entry name" value="GspB_C"/>
</dbReference>
<gene>
    <name evidence="3" type="ORF">F0M18_02240</name>
</gene>
<keyword evidence="1" id="KW-1133">Transmembrane helix</keyword>
<dbReference type="Proteomes" id="UP000323708">
    <property type="component" value="Unassembled WGS sequence"/>
</dbReference>